<proteinExistence type="predicted"/>
<dbReference type="OrthoDB" id="5784at2759"/>
<dbReference type="SUPFAM" id="SSF48317">
    <property type="entry name" value="Acid phosphatase/Vanadium-dependent haloperoxidase"/>
    <property type="match status" value="1"/>
</dbReference>
<dbReference type="InterPro" id="IPR026841">
    <property type="entry name" value="Aur1/Ipt1"/>
</dbReference>
<dbReference type="OMA" id="WSIYDAQ"/>
<dbReference type="InterPro" id="IPR000326">
    <property type="entry name" value="PAP2/HPO"/>
</dbReference>
<dbReference type="GO" id="GO:0006676">
    <property type="term" value="P:mannosyl diphosphorylinositol ceramide metabolic process"/>
    <property type="evidence" value="ECO:0007669"/>
    <property type="project" value="TreeGrafter"/>
</dbReference>
<dbReference type="GO" id="GO:0004601">
    <property type="term" value="F:peroxidase activity"/>
    <property type="evidence" value="ECO:0007669"/>
    <property type="project" value="UniProtKB-KW"/>
</dbReference>
<feature type="domain" description="Phosphatidic acid phosphatase type 2/haloperoxidase" evidence="7">
    <location>
        <begin position="212"/>
        <end position="349"/>
    </location>
</feature>
<dbReference type="Pfam" id="PF14378">
    <property type="entry name" value="PAP2_3"/>
    <property type="match status" value="1"/>
</dbReference>
<evidence type="ECO:0000313" key="8">
    <source>
        <dbReference type="EMBL" id="EPE24982.1"/>
    </source>
</evidence>
<dbReference type="InterPro" id="IPR052185">
    <property type="entry name" value="IPC_Synthase-Related"/>
</dbReference>
<name>S3CER0_GLAL2</name>
<dbReference type="EMBL" id="KE145372">
    <property type="protein sequence ID" value="EPE24982.1"/>
    <property type="molecule type" value="Genomic_DNA"/>
</dbReference>
<dbReference type="AlphaFoldDB" id="S3CER0"/>
<keyword evidence="8" id="KW-0560">Oxidoreductase</keyword>
<keyword evidence="9" id="KW-1185">Reference proteome</keyword>
<dbReference type="GO" id="GO:0070916">
    <property type="term" value="C:inositol phosphoceramide synthase complex"/>
    <property type="evidence" value="ECO:0007669"/>
    <property type="project" value="TreeGrafter"/>
</dbReference>
<dbReference type="GO" id="GO:0016020">
    <property type="term" value="C:membrane"/>
    <property type="evidence" value="ECO:0007669"/>
    <property type="project" value="UniProtKB-SubCell"/>
</dbReference>
<dbReference type="Proteomes" id="UP000016922">
    <property type="component" value="Unassembled WGS sequence"/>
</dbReference>
<feature type="compositionally biased region" description="Polar residues" evidence="5">
    <location>
        <begin position="416"/>
        <end position="431"/>
    </location>
</feature>
<feature type="region of interest" description="Disordered" evidence="5">
    <location>
        <begin position="400"/>
        <end position="440"/>
    </location>
</feature>
<evidence type="ECO:0000259" key="7">
    <source>
        <dbReference type="SMART" id="SM00014"/>
    </source>
</evidence>
<dbReference type="HOGENOM" id="CLU_030747_0_1_1"/>
<dbReference type="SMART" id="SM00014">
    <property type="entry name" value="acidPPc"/>
    <property type="match status" value="1"/>
</dbReference>
<evidence type="ECO:0000256" key="2">
    <source>
        <dbReference type="ARBA" id="ARBA00022692"/>
    </source>
</evidence>
<accession>S3CER0</accession>
<keyword evidence="2 6" id="KW-0812">Transmembrane</keyword>
<dbReference type="InterPro" id="IPR036938">
    <property type="entry name" value="PAP2/HPO_sf"/>
</dbReference>
<dbReference type="GeneID" id="19470604"/>
<organism evidence="8 9">
    <name type="scientific">Glarea lozoyensis (strain ATCC 20868 / MF5171)</name>
    <dbReference type="NCBI Taxonomy" id="1116229"/>
    <lineage>
        <taxon>Eukaryota</taxon>
        <taxon>Fungi</taxon>
        <taxon>Dikarya</taxon>
        <taxon>Ascomycota</taxon>
        <taxon>Pezizomycotina</taxon>
        <taxon>Leotiomycetes</taxon>
        <taxon>Helotiales</taxon>
        <taxon>Helotiaceae</taxon>
        <taxon>Glarea</taxon>
    </lineage>
</organism>
<sequence>MPDSNYYAASASSPTFSKAKLPFSWPSILNPIPRRYRRRLRSKFRSAISPASSIAKIETSFDPRDTIKALRQHRWSYYDGQYLFLIILAIFSLSISQAPGPLMKCFAATALMAALLVPITRQFFLPALPILSWVFLFFNARFIPAEYRPHIWVKVLPALENVFYGANLSNILSAHTHWILDLLAWLPYGILHFGGPFVWAALMFLFGPPGVLPVYGRTFGYVNITGVIIQLIFPCSAPWYENMYGLAPANYSMEGSPAGLARIDKLFGIDMYTTNFTASPLVFGAFPSLHAGNAVLEALFMMHCFPKLKPFVIAYAMWMWWATMYLSHHYAVDLVGGAFLASIAFYIAKTNFLPRIQPDKFFRWHYDYVEAGDAPMNDGYEYGLTVLDFNHDSGDEWTIGSSSSISSGSRSPVDDGQSSWEGETLASQISDSELGDVIPR</sequence>
<keyword evidence="4 6" id="KW-0472">Membrane</keyword>
<dbReference type="Gene3D" id="1.20.144.10">
    <property type="entry name" value="Phosphatidic acid phosphatase type 2/haloperoxidase"/>
    <property type="match status" value="1"/>
</dbReference>
<comment type="subcellular location">
    <subcellularLocation>
        <location evidence="1">Membrane</location>
        <topology evidence="1">Multi-pass membrane protein</topology>
    </subcellularLocation>
</comment>
<keyword evidence="3 6" id="KW-1133">Transmembrane helix</keyword>
<evidence type="ECO:0000256" key="1">
    <source>
        <dbReference type="ARBA" id="ARBA00004141"/>
    </source>
</evidence>
<dbReference type="eggNOG" id="ENOG502QPQM">
    <property type="taxonomic scope" value="Eukaryota"/>
</dbReference>
<feature type="transmembrane region" description="Helical" evidence="6">
    <location>
        <begin position="77"/>
        <end position="95"/>
    </location>
</feature>
<evidence type="ECO:0000256" key="6">
    <source>
        <dbReference type="SAM" id="Phobius"/>
    </source>
</evidence>
<evidence type="ECO:0000313" key="9">
    <source>
        <dbReference type="Proteomes" id="UP000016922"/>
    </source>
</evidence>
<feature type="transmembrane region" description="Helical" evidence="6">
    <location>
        <begin position="124"/>
        <end position="143"/>
    </location>
</feature>
<dbReference type="CDD" id="cd03386">
    <property type="entry name" value="PAP2_Aur1_like"/>
    <property type="match status" value="1"/>
</dbReference>
<dbReference type="FunFam" id="1.20.144.10:FF:000015">
    <property type="entry name" value="Aureobasidin resistance protein Aur1"/>
    <property type="match status" value="1"/>
</dbReference>
<feature type="compositionally biased region" description="Low complexity" evidence="5">
    <location>
        <begin position="400"/>
        <end position="411"/>
    </location>
</feature>
<keyword evidence="8" id="KW-0575">Peroxidase</keyword>
<feature type="transmembrane region" description="Helical" evidence="6">
    <location>
        <begin position="218"/>
        <end position="240"/>
    </location>
</feature>
<evidence type="ECO:0000256" key="5">
    <source>
        <dbReference type="SAM" id="MobiDB-lite"/>
    </source>
</evidence>
<feature type="transmembrane region" description="Helical" evidence="6">
    <location>
        <begin position="334"/>
        <end position="353"/>
    </location>
</feature>
<dbReference type="GO" id="GO:0030148">
    <property type="term" value="P:sphingolipid biosynthetic process"/>
    <property type="evidence" value="ECO:0007669"/>
    <property type="project" value="TreeGrafter"/>
</dbReference>
<dbReference type="RefSeq" id="XP_008087897.1">
    <property type="nucleotide sequence ID" value="XM_008089706.1"/>
</dbReference>
<reference evidence="8 9" key="1">
    <citation type="journal article" date="2013" name="BMC Genomics">
        <title>Genomics-driven discovery of the pneumocandin biosynthetic gene cluster in the fungus Glarea lozoyensis.</title>
        <authorList>
            <person name="Chen L."/>
            <person name="Yue Q."/>
            <person name="Zhang X."/>
            <person name="Xiang M."/>
            <person name="Wang C."/>
            <person name="Li S."/>
            <person name="Che Y."/>
            <person name="Ortiz-Lopez F.J."/>
            <person name="Bills G.F."/>
            <person name="Liu X."/>
            <person name="An Z."/>
        </authorList>
    </citation>
    <scope>NUCLEOTIDE SEQUENCE [LARGE SCALE GENOMIC DNA]</scope>
    <source>
        <strain evidence="9">ATCC 20868 / MF5171</strain>
    </source>
</reference>
<dbReference type="STRING" id="1116229.S3CER0"/>
<feature type="transmembrane region" description="Helical" evidence="6">
    <location>
        <begin position="185"/>
        <end position="206"/>
    </location>
</feature>
<dbReference type="PANTHER" id="PTHR31310:SF11">
    <property type="entry name" value="INOSITOL PHOSPHORYLCERAMIDE SYNTHASE CATALYTIC SUBUNIT AUR1"/>
    <property type="match status" value="1"/>
</dbReference>
<evidence type="ECO:0000256" key="4">
    <source>
        <dbReference type="ARBA" id="ARBA00023136"/>
    </source>
</evidence>
<protein>
    <submittedName>
        <fullName evidence="8">Acid phosphatase/Vanadium-dependent haloperoxidase</fullName>
    </submittedName>
</protein>
<gene>
    <name evidence="8" type="ORF">GLAREA_11563</name>
</gene>
<evidence type="ECO:0000256" key="3">
    <source>
        <dbReference type="ARBA" id="ARBA00022989"/>
    </source>
</evidence>
<dbReference type="PANTHER" id="PTHR31310">
    <property type="match status" value="1"/>
</dbReference>
<dbReference type="KEGG" id="glz:GLAREA_11563"/>